<dbReference type="PROSITE" id="PS51885">
    <property type="entry name" value="NEPRILYSIN"/>
    <property type="match status" value="1"/>
</dbReference>
<feature type="transmembrane region" description="Helical" evidence="8">
    <location>
        <begin position="7"/>
        <end position="29"/>
    </location>
</feature>
<dbReference type="InterPro" id="IPR018497">
    <property type="entry name" value="Peptidase_M13_C"/>
</dbReference>
<dbReference type="Gene3D" id="3.40.390.10">
    <property type="entry name" value="Collagenase (Catalytic Domain)"/>
    <property type="match status" value="1"/>
</dbReference>
<dbReference type="InterPro" id="IPR000718">
    <property type="entry name" value="Peptidase_M13"/>
</dbReference>
<name>A0A6P6XRU1_DERPT</name>
<protein>
    <submittedName>
        <fullName evidence="12 13">Neprilysin-2-like isoform X1</fullName>
    </submittedName>
</protein>
<gene>
    <name evidence="12 13" type="primary">LOC113790617</name>
</gene>
<keyword evidence="7" id="KW-0482">Metalloprotease</keyword>
<feature type="domain" description="Peptidase M13 N-terminal" evidence="10">
    <location>
        <begin position="363"/>
        <end position="427"/>
    </location>
</feature>
<dbReference type="GO" id="GO:0005886">
    <property type="term" value="C:plasma membrane"/>
    <property type="evidence" value="ECO:0007669"/>
    <property type="project" value="TreeGrafter"/>
</dbReference>
<reference evidence="12 13" key="1">
    <citation type="submission" date="2025-04" db="UniProtKB">
        <authorList>
            <consortium name="RefSeq"/>
        </authorList>
    </citation>
    <scope>IDENTIFICATION</scope>
    <source>
        <strain evidence="12 13">Airmid</strain>
    </source>
</reference>
<dbReference type="PANTHER" id="PTHR11733:SF167">
    <property type="entry name" value="FI17812P1-RELATED"/>
    <property type="match status" value="1"/>
</dbReference>
<evidence type="ECO:0000313" key="13">
    <source>
        <dbReference type="RefSeq" id="XP_027196111.1"/>
    </source>
</evidence>
<evidence type="ECO:0000256" key="7">
    <source>
        <dbReference type="ARBA" id="ARBA00023049"/>
    </source>
</evidence>
<dbReference type="PRINTS" id="PR00786">
    <property type="entry name" value="NEPRILYSIN"/>
</dbReference>
<dbReference type="SUPFAM" id="SSF55486">
    <property type="entry name" value="Metalloproteases ('zincins'), catalytic domain"/>
    <property type="match status" value="1"/>
</dbReference>
<dbReference type="GO" id="GO:0016485">
    <property type="term" value="P:protein processing"/>
    <property type="evidence" value="ECO:0007669"/>
    <property type="project" value="TreeGrafter"/>
</dbReference>
<keyword evidence="11" id="KW-1185">Reference proteome</keyword>
<keyword evidence="8" id="KW-1133">Transmembrane helix</keyword>
<evidence type="ECO:0000256" key="5">
    <source>
        <dbReference type="ARBA" id="ARBA00022801"/>
    </source>
</evidence>
<organism evidence="11 12">
    <name type="scientific">Dermatophagoides pteronyssinus</name>
    <name type="common">European house dust mite</name>
    <dbReference type="NCBI Taxonomy" id="6956"/>
    <lineage>
        <taxon>Eukaryota</taxon>
        <taxon>Metazoa</taxon>
        <taxon>Ecdysozoa</taxon>
        <taxon>Arthropoda</taxon>
        <taxon>Chelicerata</taxon>
        <taxon>Arachnida</taxon>
        <taxon>Acari</taxon>
        <taxon>Acariformes</taxon>
        <taxon>Sarcoptiformes</taxon>
        <taxon>Astigmata</taxon>
        <taxon>Psoroptidia</taxon>
        <taxon>Analgoidea</taxon>
        <taxon>Pyroglyphidae</taxon>
        <taxon>Dermatophagoidinae</taxon>
        <taxon>Dermatophagoides</taxon>
    </lineage>
</organism>
<keyword evidence="8" id="KW-0812">Transmembrane</keyword>
<sequence length="704" mass="82528">MKVTTTILSFSSIILLITLLFNNIVHHIYDHDNKAMDMFCMTETCDNYSENVLKLINNSVDPCDNFHQYACGTMIRNVSDRGYITDLIEKVRDEVEYILKKGWDQKKNKTNRKIVKSRSLATDLAIRIFQQCTRITSKIATKEEILEAINKQFNGLPISTNSSWPLESNKNSININWLDFYAHYSNAFGYEPIFRVGYYLMNNLYIQIDFCFMEFQIFNCKVLLKYMMSNKTNEKSEKEYEKICNEVIDFSVKLTKFKLKFGEKKLYHLKEIESDTGLNWESFFQITLNYGKSFRKEKNPSIIYDNELIIVEDALLDALKFIENTPKHIVFNYFWLKTIAYFLSNIKTTGFCPVSFFSDQFPLSFAIARLYVDYSLKPGSKLKAIHMVNQLKQSAIESIEKNTLFDDETREKAIEKLRSIIDFVGLPEKFMIDEQLDEFYGLQSSIDPMFGDNYYESYAKLLRHYKHIMFGKMGNDSISLRGINSFSPLIFNGYYSILANSIEIKPILLRLPLFDTELPFYINYAKLGYIIGHEIFHCVDKTGIKYDKSGALREWTTDKFEKKYDDKTQCFIEQYRNYTEHYYGLSQDNSTVGEDVADNGGLRVAYMAYQHEMKRIQNLGKQPQLFPKLVDKKMTVEQIFFLATAQFHCRFVTRTELNDWFTHDIHSPPESRVNVCLQNFDKFAESFNCSIGSPMNPEKRCRLF</sequence>
<evidence type="ECO:0000256" key="8">
    <source>
        <dbReference type="SAM" id="Phobius"/>
    </source>
</evidence>
<evidence type="ECO:0000259" key="9">
    <source>
        <dbReference type="Pfam" id="PF01431"/>
    </source>
</evidence>
<feature type="domain" description="Peptidase M13 N-terminal" evidence="10">
    <location>
        <begin position="62"/>
        <end position="345"/>
    </location>
</feature>
<dbReference type="Gene3D" id="1.10.1380.10">
    <property type="entry name" value="Neutral endopeptidase , domain2"/>
    <property type="match status" value="1"/>
</dbReference>
<dbReference type="GO" id="GO:0046872">
    <property type="term" value="F:metal ion binding"/>
    <property type="evidence" value="ECO:0007669"/>
    <property type="project" value="UniProtKB-KW"/>
</dbReference>
<dbReference type="RefSeq" id="XP_027196111.1">
    <property type="nucleotide sequence ID" value="XM_027340310.1"/>
</dbReference>
<dbReference type="OMA" id="NAFINIE"/>
<evidence type="ECO:0000256" key="3">
    <source>
        <dbReference type="ARBA" id="ARBA00022670"/>
    </source>
</evidence>
<keyword evidence="6" id="KW-0862">Zinc</keyword>
<keyword evidence="8" id="KW-0472">Membrane</keyword>
<dbReference type="Pfam" id="PF05649">
    <property type="entry name" value="Peptidase_M13_N"/>
    <property type="match status" value="2"/>
</dbReference>
<evidence type="ECO:0000256" key="1">
    <source>
        <dbReference type="ARBA" id="ARBA00001947"/>
    </source>
</evidence>
<evidence type="ECO:0000256" key="4">
    <source>
        <dbReference type="ARBA" id="ARBA00022723"/>
    </source>
</evidence>
<accession>A0A6P6XRU1</accession>
<dbReference type="AlphaFoldDB" id="A0A6P6XRU1"/>
<comment type="similarity">
    <text evidence="2">Belongs to the peptidase M13 family.</text>
</comment>
<proteinExistence type="inferred from homology"/>
<dbReference type="PANTHER" id="PTHR11733">
    <property type="entry name" value="ZINC METALLOPROTEASE FAMILY M13 NEPRILYSIN-RELATED"/>
    <property type="match status" value="1"/>
</dbReference>
<dbReference type="InterPro" id="IPR024079">
    <property type="entry name" value="MetalloPept_cat_dom_sf"/>
</dbReference>
<evidence type="ECO:0000313" key="11">
    <source>
        <dbReference type="Proteomes" id="UP000515146"/>
    </source>
</evidence>
<dbReference type="GO" id="GO:0004222">
    <property type="term" value="F:metalloendopeptidase activity"/>
    <property type="evidence" value="ECO:0007669"/>
    <property type="project" value="InterPro"/>
</dbReference>
<evidence type="ECO:0000259" key="10">
    <source>
        <dbReference type="Pfam" id="PF05649"/>
    </source>
</evidence>
<dbReference type="Proteomes" id="UP000515146">
    <property type="component" value="Unplaced"/>
</dbReference>
<dbReference type="InterPro" id="IPR042089">
    <property type="entry name" value="Peptidase_M13_dom_2"/>
</dbReference>
<comment type="cofactor">
    <cofactor evidence="1">
        <name>Zn(2+)</name>
        <dbReference type="ChEBI" id="CHEBI:29105"/>
    </cofactor>
</comment>
<dbReference type="Pfam" id="PF01431">
    <property type="entry name" value="Peptidase_M13"/>
    <property type="match status" value="1"/>
</dbReference>
<dbReference type="KEGG" id="dpte:113790617"/>
<dbReference type="RefSeq" id="XP_027196110.1">
    <property type="nucleotide sequence ID" value="XM_027340309.1"/>
</dbReference>
<evidence type="ECO:0000313" key="12">
    <source>
        <dbReference type="RefSeq" id="XP_027196110.1"/>
    </source>
</evidence>
<feature type="domain" description="Peptidase M13 C-terminal" evidence="9">
    <location>
        <begin position="492"/>
        <end position="703"/>
    </location>
</feature>
<dbReference type="InterPro" id="IPR008753">
    <property type="entry name" value="Peptidase_M13_N"/>
</dbReference>
<dbReference type="OrthoDB" id="6506552at2759"/>
<keyword evidence="5" id="KW-0378">Hydrolase</keyword>
<keyword evidence="4" id="KW-0479">Metal-binding</keyword>
<evidence type="ECO:0000256" key="6">
    <source>
        <dbReference type="ARBA" id="ARBA00022833"/>
    </source>
</evidence>
<dbReference type="CDD" id="cd08662">
    <property type="entry name" value="M13"/>
    <property type="match status" value="1"/>
</dbReference>
<evidence type="ECO:0000256" key="2">
    <source>
        <dbReference type="ARBA" id="ARBA00007357"/>
    </source>
</evidence>
<keyword evidence="3" id="KW-0645">Protease</keyword>